<proteinExistence type="predicted"/>
<dbReference type="InterPro" id="IPR000594">
    <property type="entry name" value="ThiF_NAD_FAD-bd"/>
</dbReference>
<evidence type="ECO:0000259" key="1">
    <source>
        <dbReference type="Pfam" id="PF00899"/>
    </source>
</evidence>
<dbReference type="Pfam" id="PF14461">
    <property type="entry name" value="Prok-E2_B"/>
    <property type="match status" value="1"/>
</dbReference>
<name>W0DZM9_9GAMM</name>
<protein>
    <submittedName>
        <fullName evidence="3">Uncharacterized protein</fullName>
    </submittedName>
</protein>
<dbReference type="GO" id="GO:0008641">
    <property type="term" value="F:ubiquitin-like modifier activating enzyme activity"/>
    <property type="evidence" value="ECO:0007669"/>
    <property type="project" value="InterPro"/>
</dbReference>
<dbReference type="SUPFAM" id="SSF69572">
    <property type="entry name" value="Activating enzymes of the ubiquitin-like proteins"/>
    <property type="match status" value="1"/>
</dbReference>
<evidence type="ECO:0000313" key="3">
    <source>
        <dbReference type="EMBL" id="AHF02306.1"/>
    </source>
</evidence>
<dbReference type="OrthoDB" id="891532at2"/>
<dbReference type="Proteomes" id="UP000005380">
    <property type="component" value="Chromosome"/>
</dbReference>
<dbReference type="InterPro" id="IPR032701">
    <property type="entry name" value="Prok-E2_B_dom"/>
</dbReference>
<gene>
    <name evidence="3" type="ORF">THIAE_06225</name>
</gene>
<reference evidence="3 4" key="1">
    <citation type="submission" date="2013-12" db="EMBL/GenBank/DDBJ databases">
        <authorList>
            <consortium name="DOE Joint Genome Institute"/>
            <person name="Kappler U."/>
            <person name="Huntemann M."/>
            <person name="Han J."/>
            <person name="Chen A."/>
            <person name="Kyrpides N."/>
            <person name="Mavromatis K."/>
            <person name="Markowitz V."/>
            <person name="Palaniappan K."/>
            <person name="Ivanova N."/>
            <person name="Schaumberg A."/>
            <person name="Pati A."/>
            <person name="Liolios K."/>
            <person name="Nordberg H.P."/>
            <person name="Cantor M.N."/>
            <person name="Hua S.X."/>
            <person name="Woyke T."/>
        </authorList>
    </citation>
    <scope>NUCLEOTIDE SEQUENCE [LARGE SCALE GENOMIC DNA]</scope>
    <source>
        <strain evidence="4">AL2</strain>
    </source>
</reference>
<evidence type="ECO:0000259" key="2">
    <source>
        <dbReference type="Pfam" id="PF14461"/>
    </source>
</evidence>
<dbReference type="AlphaFoldDB" id="W0DZM9"/>
<evidence type="ECO:0000313" key="4">
    <source>
        <dbReference type="Proteomes" id="UP000005380"/>
    </source>
</evidence>
<accession>W0DZM9</accession>
<feature type="domain" description="THIF-type NAD/FAD binding fold" evidence="1">
    <location>
        <begin position="322"/>
        <end position="496"/>
    </location>
</feature>
<keyword evidence="4" id="KW-1185">Reference proteome</keyword>
<dbReference type="eggNOG" id="COG0476">
    <property type="taxonomic scope" value="Bacteria"/>
</dbReference>
<dbReference type="Gene3D" id="3.40.50.720">
    <property type="entry name" value="NAD(P)-binding Rossmann-like Domain"/>
    <property type="match status" value="1"/>
</dbReference>
<dbReference type="EMBL" id="CP007030">
    <property type="protein sequence ID" value="AHF02306.1"/>
    <property type="molecule type" value="Genomic_DNA"/>
</dbReference>
<dbReference type="RefSeq" id="WP_006459399.1">
    <property type="nucleotide sequence ID" value="NZ_CP007030.1"/>
</dbReference>
<dbReference type="HOGENOM" id="CLU_032708_0_0_6"/>
<dbReference type="InParanoid" id="W0DZM9"/>
<sequence length="573" mass="65345">MDDFKYRIIHKALCDNGYRRVGVILGTPKVSYQAGIIHAGKEFKIEIQVDFETVCEFIKLPDVFILELPEGVPKRMPHIEANQRLCYLDKDAYYLDPFKPQESLNLLLKQINQVLKEIATLEPSEVAHEHAFEFTAYWGASDRVFLASLDEQGLVYKYKRLNFHKNQTVTEWVYLSRDDLPFKSSWLSSVPGLSEQSSKPTNGVFVKSEKDPLIEKGIKWPPQDFKEFFTWFRRTDSNAAKTLLDLVKKTFKQRMLFVFVQFNGEHTIGFTLSKTDYGNLAITPSIHQDKSDRFLKALYSKRMIEPILRLVCENASQEFVLKRNNQFTLKGKKIILIGCGTIGGYLAHSLVQNGAGYGQGKLTLYDPDEYSSANIGRHILGGNYLRQMKSYAMKEFLLRDYYSYGFNIHAKEQFDHNDIYSTSGYDLIIDATGDRQFSTLLSKSWHQAKGRSPLLIHGWIDAAGGAARALLDDDKKACFYCVTSGTEEGGERFKLFKKGAEPSVIRKSCAGSSYFEFSSNASMTAAALILDKAIKGLHKTKQYRFNHVTLSDDIHHTKNQDPERLKRCPCCQT</sequence>
<dbReference type="KEGG" id="tao:THIAE_06225"/>
<feature type="domain" description="Prokaryotic E2 family B" evidence="2">
    <location>
        <begin position="55"/>
        <end position="142"/>
    </location>
</feature>
<organism evidence="3 4">
    <name type="scientific">Thiomicrospira aerophila AL3</name>
    <dbReference type="NCBI Taxonomy" id="717772"/>
    <lineage>
        <taxon>Bacteria</taxon>
        <taxon>Pseudomonadati</taxon>
        <taxon>Pseudomonadota</taxon>
        <taxon>Gammaproteobacteria</taxon>
        <taxon>Thiotrichales</taxon>
        <taxon>Piscirickettsiaceae</taxon>
        <taxon>Thiomicrospira</taxon>
    </lineage>
</organism>
<dbReference type="Pfam" id="PF00899">
    <property type="entry name" value="ThiF"/>
    <property type="match status" value="1"/>
</dbReference>
<dbReference type="InterPro" id="IPR035985">
    <property type="entry name" value="Ubiquitin-activating_enz"/>
</dbReference>
<dbReference type="STRING" id="717772.THIAE_06225"/>